<feature type="chain" id="PRO_5030691122" description="Saposin B-type domain-containing protein" evidence="2">
    <location>
        <begin position="28"/>
        <end position="261"/>
    </location>
</feature>
<dbReference type="EMBL" id="HBFM01002320">
    <property type="protein sequence ID" value="CAD8764939.1"/>
    <property type="molecule type" value="Transcribed_RNA"/>
</dbReference>
<evidence type="ECO:0008006" key="4">
    <source>
        <dbReference type="Google" id="ProtNLM"/>
    </source>
</evidence>
<reference evidence="3" key="1">
    <citation type="submission" date="2021-01" db="EMBL/GenBank/DDBJ databases">
        <authorList>
            <person name="Corre E."/>
            <person name="Pelletier E."/>
            <person name="Niang G."/>
            <person name="Scheremetjew M."/>
            <person name="Finn R."/>
            <person name="Kale V."/>
            <person name="Holt S."/>
            <person name="Cochrane G."/>
            <person name="Meng A."/>
            <person name="Brown T."/>
            <person name="Cohen L."/>
        </authorList>
    </citation>
    <scope>NUCLEOTIDE SEQUENCE</scope>
    <source>
        <strain evidence="3">SAG 63-3</strain>
    </source>
</reference>
<feature type="signal peptide" evidence="2">
    <location>
        <begin position="1"/>
        <end position="27"/>
    </location>
</feature>
<dbReference type="PANTHER" id="PTHR36058:SF1">
    <property type="entry name" value="NUCLEOPHOSMIN"/>
    <property type="match status" value="1"/>
</dbReference>
<name>A0A7S0Y9Y7_9CHLO</name>
<protein>
    <recommendedName>
        <fullName evidence="4">Saposin B-type domain-containing protein</fullName>
    </recommendedName>
</protein>
<keyword evidence="2" id="KW-0732">Signal</keyword>
<evidence type="ECO:0000256" key="2">
    <source>
        <dbReference type="SAM" id="SignalP"/>
    </source>
</evidence>
<dbReference type="PANTHER" id="PTHR36058">
    <property type="entry name" value="NUCLEOPHOSMIN"/>
    <property type="match status" value="1"/>
</dbReference>
<feature type="region of interest" description="Disordered" evidence="1">
    <location>
        <begin position="176"/>
        <end position="195"/>
    </location>
</feature>
<organism evidence="3">
    <name type="scientific">Polytomella parva</name>
    <dbReference type="NCBI Taxonomy" id="51329"/>
    <lineage>
        <taxon>Eukaryota</taxon>
        <taxon>Viridiplantae</taxon>
        <taxon>Chlorophyta</taxon>
        <taxon>core chlorophytes</taxon>
        <taxon>Chlorophyceae</taxon>
        <taxon>CS clade</taxon>
        <taxon>Chlamydomonadales</taxon>
        <taxon>Chlamydomonadaceae</taxon>
        <taxon>Polytomella</taxon>
    </lineage>
</organism>
<sequence>MHSQKAFIFYFLALTLVSSSIFYHCEAQSFGSNKKKYFARFEDVPLIKCELCSAYADEILQNINRMEKEKISKHKKVQEIDIIETLEKSCNPDLDEGDWISKYDLVEKGRNLRLVNTQKHGSCKTECRTIEAACQELADDFDPSDLSVKLIRGNRNLKSITNWICKEETAACAVPAPFMPKNRPKGEEHEPLDDEAREAHQTLRNLKAQGMNGQLYSRDNLANELDEIQEHYEDDEDFDFLKQELDALREKAKKGATQNEL</sequence>
<proteinExistence type="predicted"/>
<dbReference type="AlphaFoldDB" id="A0A7S0Y9Y7"/>
<evidence type="ECO:0000313" key="3">
    <source>
        <dbReference type="EMBL" id="CAD8764939.1"/>
    </source>
</evidence>
<accession>A0A7S0Y9Y7</accession>
<evidence type="ECO:0000256" key="1">
    <source>
        <dbReference type="SAM" id="MobiDB-lite"/>
    </source>
</evidence>
<gene>
    <name evidence="3" type="ORF">PPAR00522_LOCUS1324</name>
</gene>